<dbReference type="CDD" id="cd06225">
    <property type="entry name" value="HAMP"/>
    <property type="match status" value="1"/>
</dbReference>
<dbReference type="InterPro" id="IPR043128">
    <property type="entry name" value="Rev_trsase/Diguanyl_cyclase"/>
</dbReference>
<evidence type="ECO:0000259" key="2">
    <source>
        <dbReference type="PROSITE" id="PS50883"/>
    </source>
</evidence>
<name>A0A2D3WBY1_9BACT</name>
<dbReference type="SMART" id="SM00267">
    <property type="entry name" value="GGDEF"/>
    <property type="match status" value="1"/>
</dbReference>
<evidence type="ECO:0000259" key="4">
    <source>
        <dbReference type="PROSITE" id="PS50887"/>
    </source>
</evidence>
<dbReference type="Gene3D" id="3.20.20.450">
    <property type="entry name" value="EAL domain"/>
    <property type="match status" value="1"/>
</dbReference>
<dbReference type="PROSITE" id="PS50885">
    <property type="entry name" value="HAMP"/>
    <property type="match status" value="1"/>
</dbReference>
<dbReference type="SUPFAM" id="SSF55073">
    <property type="entry name" value="Nucleotide cyclase"/>
    <property type="match status" value="1"/>
</dbReference>
<dbReference type="GO" id="GO:0007165">
    <property type="term" value="P:signal transduction"/>
    <property type="evidence" value="ECO:0007669"/>
    <property type="project" value="InterPro"/>
</dbReference>
<evidence type="ECO:0000259" key="3">
    <source>
        <dbReference type="PROSITE" id="PS50885"/>
    </source>
</evidence>
<dbReference type="GO" id="GO:0003824">
    <property type="term" value="F:catalytic activity"/>
    <property type="evidence" value="ECO:0007669"/>
    <property type="project" value="UniProtKB-ARBA"/>
</dbReference>
<dbReference type="InterPro" id="IPR003660">
    <property type="entry name" value="HAMP_dom"/>
</dbReference>
<organism evidence="5 6">
    <name type="scientific">Sulfurospirillum cavolei</name>
    <dbReference type="NCBI Taxonomy" id="366522"/>
    <lineage>
        <taxon>Bacteria</taxon>
        <taxon>Pseudomonadati</taxon>
        <taxon>Campylobacterota</taxon>
        <taxon>Epsilonproteobacteria</taxon>
        <taxon>Campylobacterales</taxon>
        <taxon>Sulfurospirillaceae</taxon>
        <taxon>Sulfurospirillum</taxon>
    </lineage>
</organism>
<dbReference type="STRING" id="366522.GCA_001548055_01432"/>
<feature type="transmembrane region" description="Helical" evidence="1">
    <location>
        <begin position="6"/>
        <end position="26"/>
    </location>
</feature>
<dbReference type="Proteomes" id="UP000231638">
    <property type="component" value="Unassembled WGS sequence"/>
</dbReference>
<proteinExistence type="predicted"/>
<dbReference type="Gene3D" id="1.20.120.30">
    <property type="entry name" value="Aspartate receptor, ligand-binding domain"/>
    <property type="match status" value="1"/>
</dbReference>
<keyword evidence="1" id="KW-0812">Transmembrane</keyword>
<evidence type="ECO:0000256" key="1">
    <source>
        <dbReference type="SAM" id="Phobius"/>
    </source>
</evidence>
<dbReference type="InterPro" id="IPR035919">
    <property type="entry name" value="EAL_sf"/>
</dbReference>
<dbReference type="InterPro" id="IPR000160">
    <property type="entry name" value="GGDEF_dom"/>
</dbReference>
<dbReference type="Pfam" id="PF13682">
    <property type="entry name" value="CZB"/>
    <property type="match status" value="1"/>
</dbReference>
<dbReference type="Pfam" id="PF00672">
    <property type="entry name" value="HAMP"/>
    <property type="match status" value="1"/>
</dbReference>
<dbReference type="InterPro" id="IPR029787">
    <property type="entry name" value="Nucleotide_cyclase"/>
</dbReference>
<dbReference type="Pfam" id="PF00990">
    <property type="entry name" value="GGDEF"/>
    <property type="match status" value="1"/>
</dbReference>
<dbReference type="GO" id="GO:0016020">
    <property type="term" value="C:membrane"/>
    <property type="evidence" value="ECO:0007669"/>
    <property type="project" value="InterPro"/>
</dbReference>
<keyword evidence="1" id="KW-1133">Transmembrane helix</keyword>
<dbReference type="InterPro" id="IPR001633">
    <property type="entry name" value="EAL_dom"/>
</dbReference>
<evidence type="ECO:0008006" key="7">
    <source>
        <dbReference type="Google" id="ProtNLM"/>
    </source>
</evidence>
<dbReference type="EMBL" id="DLUG01000110">
    <property type="protein sequence ID" value="DAB36590.1"/>
    <property type="molecule type" value="Genomic_DNA"/>
</dbReference>
<dbReference type="PANTHER" id="PTHR44757">
    <property type="entry name" value="DIGUANYLATE CYCLASE DGCP"/>
    <property type="match status" value="1"/>
</dbReference>
<dbReference type="Gene3D" id="3.30.70.270">
    <property type="match status" value="1"/>
</dbReference>
<dbReference type="AlphaFoldDB" id="A0A2D3WBY1"/>
<dbReference type="SMART" id="SM00052">
    <property type="entry name" value="EAL"/>
    <property type="match status" value="1"/>
</dbReference>
<dbReference type="PANTHER" id="PTHR44757:SF2">
    <property type="entry name" value="BIOFILM ARCHITECTURE MAINTENANCE PROTEIN MBAA"/>
    <property type="match status" value="1"/>
</dbReference>
<keyword evidence="1" id="KW-0472">Membrane</keyword>
<dbReference type="CDD" id="cd01949">
    <property type="entry name" value="GGDEF"/>
    <property type="match status" value="1"/>
</dbReference>
<reference evidence="5 6" key="1">
    <citation type="journal article" date="2017" name="Front. Microbiol.">
        <title>Comparative Genomic Analysis of the Class Epsilonproteobacteria and Proposed Reclassification to Epsilonbacteraeota (phyl. nov.).</title>
        <authorList>
            <person name="Waite D.W."/>
            <person name="Vanwonterghem I."/>
            <person name="Rinke C."/>
            <person name="Parks D.H."/>
            <person name="Zhang Y."/>
            <person name="Takai K."/>
            <person name="Sievert S.M."/>
            <person name="Simon J."/>
            <person name="Campbell B.J."/>
            <person name="Hanson T.E."/>
            <person name="Woyke T."/>
            <person name="Klotz M.G."/>
            <person name="Hugenholtz P."/>
        </authorList>
    </citation>
    <scope>NUCLEOTIDE SEQUENCE [LARGE SCALE GENOMIC DNA]</scope>
    <source>
        <strain evidence="5">UBA11420</strain>
    </source>
</reference>
<feature type="domain" description="GGDEF" evidence="4">
    <location>
        <begin position="280"/>
        <end position="413"/>
    </location>
</feature>
<comment type="caution">
    <text evidence="5">The sequence shown here is derived from an EMBL/GenBank/DDBJ whole genome shotgun (WGS) entry which is preliminary data.</text>
</comment>
<dbReference type="InterPro" id="IPR025991">
    <property type="entry name" value="Chemoreceptor_zinc-bind_dom"/>
</dbReference>
<accession>A0A2D3WBY1</accession>
<dbReference type="FunFam" id="3.30.70.270:FF:000001">
    <property type="entry name" value="Diguanylate cyclase domain protein"/>
    <property type="match status" value="1"/>
</dbReference>
<feature type="domain" description="HAMP" evidence="3">
    <location>
        <begin position="178"/>
        <end position="230"/>
    </location>
</feature>
<dbReference type="PROSITE" id="PS50887">
    <property type="entry name" value="GGDEF"/>
    <property type="match status" value="1"/>
</dbReference>
<dbReference type="SUPFAM" id="SSF158472">
    <property type="entry name" value="HAMP domain-like"/>
    <property type="match status" value="1"/>
</dbReference>
<gene>
    <name evidence="5" type="ORF">CFH80_04045</name>
</gene>
<dbReference type="SMART" id="SM00304">
    <property type="entry name" value="HAMP"/>
    <property type="match status" value="1"/>
</dbReference>
<dbReference type="CDD" id="cd01948">
    <property type="entry name" value="EAL"/>
    <property type="match status" value="1"/>
</dbReference>
<evidence type="ECO:0000313" key="5">
    <source>
        <dbReference type="EMBL" id="DAB36590.1"/>
    </source>
</evidence>
<dbReference type="NCBIfam" id="TIGR00254">
    <property type="entry name" value="GGDEF"/>
    <property type="match status" value="1"/>
</dbReference>
<dbReference type="SUPFAM" id="SSF141868">
    <property type="entry name" value="EAL domain-like"/>
    <property type="match status" value="1"/>
</dbReference>
<dbReference type="InterPro" id="IPR052155">
    <property type="entry name" value="Biofilm_reg_signaling"/>
</dbReference>
<dbReference type="Pfam" id="PF00563">
    <property type="entry name" value="EAL"/>
    <property type="match status" value="1"/>
</dbReference>
<sequence length="813" mass="93089">MKLSLAWKWLIAALLIESVMLSILVYRNVEQLSDNLLRQTAQRLQAEKVLLQSALIAPFVQNDYATIQAILEESYQKLNMLYLVALDLQHTPIASVGAVDLNALQTLQNTPLNAQSVQEPTYDTSIDLMISDQKIGSLRIGISTEFYQTERRSMMIKSIAIALVELLLSALILNLLARWINQNLIKLTQSAQAIAEGNYAKRVELSHDKEISKLATAFNAMAQSIQERIATLEQLHIKEQSLSKQLEYNAYYDVLTHLPNRVLLAERLHQALLKADQNGRMVGVIYLDLDGFKTVNDTYGHFTGDQLLVVVAQKMRHVMHEDDTIARIGGDEFVIVLQSIDEAYACQIVLERLLKTLSAPVLLGDIKLSISCSIGVTLYPMDHHDAEQLIRHADQAMYIAKQSGKNRYHFFDFNENRLLKAMNDELSAIAQGLNRQEFVLYYQPKVNMQTGTIVGVEALIRWEHPQKGLLLPMTFIPLIEHHPLIVKLGEWVISQVLWQLREWNTKGLFLPVSINISAYQLQEETFLERLKILWEDYADILPNQLEIEILETSALEEIERVSHIIHECAAMGIHFALDDFGTGYSTLMHLKKLPAKILKMDKSFIADMVANPEDLTIVEGVIGLAKSFHKNIIAEGVESVEHGIFLLLQGCQYAQGYGIARPMNADQLVQWIADPQSMKDNLRIWRRYGYDSEALPWLYALCEHNAWINDLKNFIDNVKPTPPEISADLCYFGKWLHEKPFHAYREKAWFRKFETLHKHLHRLAKELLEARMLESHESLRARIETIETLHQEMVKSIFLHIRQEIKRTLPKAS</sequence>
<feature type="domain" description="EAL" evidence="2">
    <location>
        <begin position="422"/>
        <end position="676"/>
    </location>
</feature>
<evidence type="ECO:0000313" key="6">
    <source>
        <dbReference type="Proteomes" id="UP000231638"/>
    </source>
</evidence>
<dbReference type="PROSITE" id="PS50883">
    <property type="entry name" value="EAL"/>
    <property type="match status" value="1"/>
</dbReference>
<feature type="transmembrane region" description="Helical" evidence="1">
    <location>
        <begin position="159"/>
        <end position="180"/>
    </location>
</feature>
<protein>
    <recommendedName>
        <fullName evidence="7">Diguanylate cyclase</fullName>
    </recommendedName>
</protein>
<dbReference type="Gene3D" id="6.10.340.10">
    <property type="match status" value="1"/>
</dbReference>